<sequence length="71" mass="7898">MCITPFFISRQSLNLENSSKDHTQLFARANAALIHAQVAQITRPPLHRCSNKSNNAVHPAQATVHLRPILT</sequence>
<evidence type="ECO:0000313" key="1">
    <source>
        <dbReference type="EMBL" id="PON54907.1"/>
    </source>
</evidence>
<protein>
    <submittedName>
        <fullName evidence="1">Uncharacterized protein</fullName>
    </submittedName>
</protein>
<evidence type="ECO:0000313" key="2">
    <source>
        <dbReference type="Proteomes" id="UP000237105"/>
    </source>
</evidence>
<accession>A0A2P5C1I5</accession>
<name>A0A2P5C1I5_PARAD</name>
<comment type="caution">
    <text evidence="1">The sequence shown here is derived from an EMBL/GenBank/DDBJ whole genome shotgun (WGS) entry which is preliminary data.</text>
</comment>
<reference evidence="2" key="1">
    <citation type="submission" date="2016-06" db="EMBL/GenBank/DDBJ databases">
        <title>Parallel loss of symbiosis genes in relatives of nitrogen-fixing non-legume Parasponia.</title>
        <authorList>
            <person name="Van Velzen R."/>
            <person name="Holmer R."/>
            <person name="Bu F."/>
            <person name="Rutten L."/>
            <person name="Van Zeijl A."/>
            <person name="Liu W."/>
            <person name="Santuari L."/>
            <person name="Cao Q."/>
            <person name="Sharma T."/>
            <person name="Shen D."/>
            <person name="Roswanjaya Y."/>
            <person name="Wardhani T."/>
            <person name="Kalhor M.S."/>
            <person name="Jansen J."/>
            <person name="Van den Hoogen J."/>
            <person name="Gungor B."/>
            <person name="Hartog M."/>
            <person name="Hontelez J."/>
            <person name="Verver J."/>
            <person name="Yang W.-C."/>
            <person name="Schijlen E."/>
            <person name="Repin R."/>
            <person name="Schilthuizen M."/>
            <person name="Schranz E."/>
            <person name="Heidstra R."/>
            <person name="Miyata K."/>
            <person name="Fedorova E."/>
            <person name="Kohlen W."/>
            <person name="Bisseling T."/>
            <person name="Smit S."/>
            <person name="Geurts R."/>
        </authorList>
    </citation>
    <scope>NUCLEOTIDE SEQUENCE [LARGE SCALE GENOMIC DNA]</scope>
    <source>
        <strain evidence="2">cv. WU1-14</strain>
    </source>
</reference>
<dbReference type="OrthoDB" id="10621727at2759"/>
<dbReference type="EMBL" id="JXTB01000188">
    <property type="protein sequence ID" value="PON54907.1"/>
    <property type="molecule type" value="Genomic_DNA"/>
</dbReference>
<dbReference type="AlphaFoldDB" id="A0A2P5C1I5"/>
<dbReference type="Proteomes" id="UP000237105">
    <property type="component" value="Unassembled WGS sequence"/>
</dbReference>
<keyword evidence="2" id="KW-1185">Reference proteome</keyword>
<gene>
    <name evidence="1" type="ORF">PanWU01x14_191530</name>
</gene>
<proteinExistence type="predicted"/>
<organism evidence="1 2">
    <name type="scientific">Parasponia andersonii</name>
    <name type="common">Sponia andersonii</name>
    <dbReference type="NCBI Taxonomy" id="3476"/>
    <lineage>
        <taxon>Eukaryota</taxon>
        <taxon>Viridiplantae</taxon>
        <taxon>Streptophyta</taxon>
        <taxon>Embryophyta</taxon>
        <taxon>Tracheophyta</taxon>
        <taxon>Spermatophyta</taxon>
        <taxon>Magnoliopsida</taxon>
        <taxon>eudicotyledons</taxon>
        <taxon>Gunneridae</taxon>
        <taxon>Pentapetalae</taxon>
        <taxon>rosids</taxon>
        <taxon>fabids</taxon>
        <taxon>Rosales</taxon>
        <taxon>Cannabaceae</taxon>
        <taxon>Parasponia</taxon>
    </lineage>
</organism>